<feature type="transmembrane region" description="Helical" evidence="1">
    <location>
        <begin position="6"/>
        <end position="22"/>
    </location>
</feature>
<keyword evidence="1" id="KW-0812">Transmembrane</keyword>
<keyword evidence="1" id="KW-0472">Membrane</keyword>
<feature type="transmembrane region" description="Helical" evidence="1">
    <location>
        <begin position="106"/>
        <end position="124"/>
    </location>
</feature>
<feature type="transmembrane region" description="Helical" evidence="1">
    <location>
        <begin position="149"/>
        <end position="169"/>
    </location>
</feature>
<accession>A0A3L7ZQ40</accession>
<organism evidence="2 3">
    <name type="scientific">Parabacteroides distasonis</name>
    <dbReference type="NCBI Taxonomy" id="823"/>
    <lineage>
        <taxon>Bacteria</taxon>
        <taxon>Pseudomonadati</taxon>
        <taxon>Bacteroidota</taxon>
        <taxon>Bacteroidia</taxon>
        <taxon>Bacteroidales</taxon>
        <taxon>Tannerellaceae</taxon>
        <taxon>Parabacteroides</taxon>
    </lineage>
</organism>
<evidence type="ECO:0000256" key="1">
    <source>
        <dbReference type="SAM" id="Phobius"/>
    </source>
</evidence>
<comment type="caution">
    <text evidence="2">The sequence shown here is derived from an EMBL/GenBank/DDBJ whole genome shotgun (WGS) entry which is preliminary data.</text>
</comment>
<dbReference type="OrthoDB" id="9880200at2"/>
<evidence type="ECO:0008006" key="4">
    <source>
        <dbReference type="Google" id="ProtNLM"/>
    </source>
</evidence>
<reference evidence="2 3" key="1">
    <citation type="submission" date="2018-09" db="EMBL/GenBank/DDBJ databases">
        <title>Murine metabolic-syndrome-specific gut microbial biobank.</title>
        <authorList>
            <person name="Liu C."/>
        </authorList>
    </citation>
    <scope>NUCLEOTIDE SEQUENCE [LARGE SCALE GENOMIC DNA]</scope>
    <source>
        <strain evidence="2 3">8-P5</strain>
    </source>
</reference>
<gene>
    <name evidence="2" type="ORF">D7V78_10890</name>
</gene>
<dbReference type="EMBL" id="RAYI01000018">
    <property type="protein sequence ID" value="RLT73391.1"/>
    <property type="molecule type" value="Genomic_DNA"/>
</dbReference>
<name>A0A3L7ZQ40_PARDI</name>
<protein>
    <recommendedName>
        <fullName evidence="4">Transmembrane protein</fullName>
    </recommendedName>
</protein>
<dbReference type="RefSeq" id="WP_121736230.1">
    <property type="nucleotide sequence ID" value="NZ_CP103128.1"/>
</dbReference>
<keyword evidence="1" id="KW-1133">Transmembrane helix</keyword>
<sequence length="174" mass="19643">MNINWRIIIPIVLLLIYALELANKLMKMNMEKAIMVAVSLLLYISACCANVFAGGERNPGWAYLLGGWIEIFLVKWSSKLFYMAWLANITYGFSINMYLSGKNTSLLYVLIIVSILLAMLPLFFNNPAFVDPERGIESTLGVFHLSTGYYLWIGSFLTLLLGEIVLFVLKNKIG</sequence>
<evidence type="ECO:0000313" key="2">
    <source>
        <dbReference type="EMBL" id="RLT73391.1"/>
    </source>
</evidence>
<proteinExistence type="predicted"/>
<feature type="transmembrane region" description="Helical" evidence="1">
    <location>
        <begin position="34"/>
        <end position="53"/>
    </location>
</feature>
<feature type="transmembrane region" description="Helical" evidence="1">
    <location>
        <begin position="80"/>
        <end position="99"/>
    </location>
</feature>
<dbReference type="AlphaFoldDB" id="A0A3L7ZQ40"/>
<evidence type="ECO:0000313" key="3">
    <source>
        <dbReference type="Proteomes" id="UP000278164"/>
    </source>
</evidence>
<dbReference type="Proteomes" id="UP000278164">
    <property type="component" value="Unassembled WGS sequence"/>
</dbReference>